<dbReference type="Gene3D" id="4.10.1000.10">
    <property type="entry name" value="Zinc finger, CCCH-type"/>
    <property type="match status" value="2"/>
</dbReference>
<sequence length="305" mass="33021">MHGFYNNNNVKVTGSGGRSSISPQSDDQLILGRRGRYGFTSSAFDPQIHNPLDVDSTLIRYSRATGASLSPSADVFPSQIIDSTKFHPLLLHRSNISPRGSSPSPLSSIENLETPPSKSPPVFATPVKVEEDVLVMDGILVGSVPGGRTRSGPDSGSSSSGNSLYKTEICRAWEDTGNCRYGSKCQFAHGKEELRPTRVSSKNKSEGQLCKSFATGTCAYGSKCRFIHHMAVSSPSRTATSAGATTMIKPEQDDWSPADDGIEVRLPSSTEHCPTREDVNLYIHDVLYGPSRRKRLPVFAEICPN</sequence>
<dbReference type="RefSeq" id="XP_010261083.1">
    <property type="nucleotide sequence ID" value="XM_010262781.2"/>
</dbReference>
<dbReference type="InterPro" id="IPR036855">
    <property type="entry name" value="Znf_CCCH_sf"/>
</dbReference>
<feature type="region of interest" description="Disordered" evidence="6">
    <location>
        <begin position="1"/>
        <end position="26"/>
    </location>
</feature>
<dbReference type="Pfam" id="PF00642">
    <property type="entry name" value="zf-CCCH"/>
    <property type="match status" value="1"/>
</dbReference>
<proteinExistence type="predicted"/>
<feature type="compositionally biased region" description="Low complexity" evidence="6">
    <location>
        <begin position="146"/>
        <end position="163"/>
    </location>
</feature>
<name>A0A1U8AFE7_NELNU</name>
<evidence type="ECO:0000256" key="5">
    <source>
        <dbReference type="PROSITE-ProRule" id="PRU00723"/>
    </source>
</evidence>
<feature type="zinc finger region" description="C3H1-type" evidence="5">
    <location>
        <begin position="204"/>
        <end position="231"/>
    </location>
</feature>
<dbReference type="PROSITE" id="PS50103">
    <property type="entry name" value="ZF_C3H1"/>
    <property type="match status" value="2"/>
</dbReference>
<keyword evidence="8" id="KW-1185">Reference proteome</keyword>
<feature type="region of interest" description="Disordered" evidence="6">
    <location>
        <begin position="144"/>
        <end position="163"/>
    </location>
</feature>
<dbReference type="STRING" id="4432.A0A1U8AFE7"/>
<dbReference type="OMA" id="FHKSETC"/>
<dbReference type="InterPro" id="IPR000571">
    <property type="entry name" value="Znf_CCCH"/>
</dbReference>
<dbReference type="Pfam" id="PF18044">
    <property type="entry name" value="zf-CCCH_4"/>
    <property type="match status" value="1"/>
</dbReference>
<reference evidence="9 10" key="1">
    <citation type="submission" date="2025-04" db="UniProtKB">
        <authorList>
            <consortium name="RefSeq"/>
        </authorList>
    </citation>
    <scope>IDENTIFICATION</scope>
</reference>
<dbReference type="Proteomes" id="UP000189703">
    <property type="component" value="Unplaced"/>
</dbReference>
<dbReference type="GO" id="GO:0003729">
    <property type="term" value="F:mRNA binding"/>
    <property type="evidence" value="ECO:0007669"/>
    <property type="project" value="InterPro"/>
</dbReference>
<dbReference type="SUPFAM" id="SSF90229">
    <property type="entry name" value="CCCH zinc finger"/>
    <property type="match status" value="2"/>
</dbReference>
<organism evidence="8 10">
    <name type="scientific">Nelumbo nucifera</name>
    <name type="common">Sacred lotus</name>
    <dbReference type="NCBI Taxonomy" id="4432"/>
    <lineage>
        <taxon>Eukaryota</taxon>
        <taxon>Viridiplantae</taxon>
        <taxon>Streptophyta</taxon>
        <taxon>Embryophyta</taxon>
        <taxon>Tracheophyta</taxon>
        <taxon>Spermatophyta</taxon>
        <taxon>Magnoliopsida</taxon>
        <taxon>Proteales</taxon>
        <taxon>Nelumbonaceae</taxon>
        <taxon>Nelumbo</taxon>
    </lineage>
</organism>
<protein>
    <submittedName>
        <fullName evidence="9 10">Uncharacterized protein LOC104599994</fullName>
    </submittedName>
</protein>
<accession>A0A1U8AFE7</accession>
<dbReference type="RefSeq" id="XP_010261084.1">
    <property type="nucleotide sequence ID" value="XM_010262782.2"/>
</dbReference>
<dbReference type="SMART" id="SM00356">
    <property type="entry name" value="ZnF_C3H1"/>
    <property type="match status" value="2"/>
</dbReference>
<evidence type="ECO:0000256" key="6">
    <source>
        <dbReference type="SAM" id="MobiDB-lite"/>
    </source>
</evidence>
<feature type="domain" description="C3H1-type" evidence="7">
    <location>
        <begin position="164"/>
        <end position="192"/>
    </location>
</feature>
<dbReference type="InterPro" id="IPR045877">
    <property type="entry name" value="ZFP36-like"/>
</dbReference>
<feature type="zinc finger region" description="C3H1-type" evidence="5">
    <location>
        <begin position="164"/>
        <end position="192"/>
    </location>
</feature>
<keyword evidence="2" id="KW-0677">Repeat</keyword>
<evidence type="ECO:0000313" key="9">
    <source>
        <dbReference type="RefSeq" id="XP_010261083.1"/>
    </source>
</evidence>
<evidence type="ECO:0000313" key="10">
    <source>
        <dbReference type="RefSeq" id="XP_010261084.1"/>
    </source>
</evidence>
<evidence type="ECO:0000256" key="1">
    <source>
        <dbReference type="ARBA" id="ARBA00022723"/>
    </source>
</evidence>
<feature type="domain" description="C3H1-type" evidence="7">
    <location>
        <begin position="204"/>
        <end position="231"/>
    </location>
</feature>
<dbReference type="InterPro" id="IPR041367">
    <property type="entry name" value="Znf-CCCH_4"/>
</dbReference>
<dbReference type="PANTHER" id="PTHR12547:SF18">
    <property type="entry name" value="PROTEIN TIS11"/>
    <property type="match status" value="1"/>
</dbReference>
<dbReference type="GeneID" id="104599994"/>
<dbReference type="eggNOG" id="KOG1677">
    <property type="taxonomic scope" value="Eukaryota"/>
</dbReference>
<evidence type="ECO:0000313" key="8">
    <source>
        <dbReference type="Proteomes" id="UP000189703"/>
    </source>
</evidence>
<evidence type="ECO:0000256" key="2">
    <source>
        <dbReference type="ARBA" id="ARBA00022737"/>
    </source>
</evidence>
<keyword evidence="3 5" id="KW-0863">Zinc-finger</keyword>
<gene>
    <name evidence="9 10" type="primary">LOC104599994</name>
</gene>
<keyword evidence="1 5" id="KW-0479">Metal-binding</keyword>
<dbReference type="PANTHER" id="PTHR12547">
    <property type="entry name" value="CCCH ZINC FINGER/TIS11-RELATED"/>
    <property type="match status" value="1"/>
</dbReference>
<dbReference type="OrthoDB" id="410307at2759"/>
<dbReference type="FunFam" id="4.10.1000.10:FF:000001">
    <property type="entry name" value="zinc finger CCCH domain-containing protein 15-like"/>
    <property type="match status" value="1"/>
</dbReference>
<evidence type="ECO:0000256" key="4">
    <source>
        <dbReference type="ARBA" id="ARBA00022833"/>
    </source>
</evidence>
<dbReference type="KEGG" id="nnu:104599994"/>
<dbReference type="AlphaFoldDB" id="A0A1U8AFE7"/>
<dbReference type="GO" id="GO:0008270">
    <property type="term" value="F:zinc ion binding"/>
    <property type="evidence" value="ECO:0007669"/>
    <property type="project" value="UniProtKB-KW"/>
</dbReference>
<keyword evidence="4 5" id="KW-0862">Zinc</keyword>
<feature type="region of interest" description="Disordered" evidence="6">
    <location>
        <begin position="94"/>
        <end position="122"/>
    </location>
</feature>
<evidence type="ECO:0000259" key="7">
    <source>
        <dbReference type="PROSITE" id="PS50103"/>
    </source>
</evidence>
<evidence type="ECO:0000256" key="3">
    <source>
        <dbReference type="ARBA" id="ARBA00022771"/>
    </source>
</evidence>
<feature type="compositionally biased region" description="Low complexity" evidence="6">
    <location>
        <begin position="97"/>
        <end position="108"/>
    </location>
</feature>